<dbReference type="InterPro" id="IPR038765">
    <property type="entry name" value="Papain-like_cys_pep_sf"/>
</dbReference>
<feature type="signal peptide" evidence="1">
    <location>
        <begin position="1"/>
        <end position="24"/>
    </location>
</feature>
<dbReference type="InterPro" id="IPR002931">
    <property type="entry name" value="Transglutaminase-like"/>
</dbReference>
<dbReference type="PANTHER" id="PTHR35532:SF5">
    <property type="entry name" value="CARBOHYDRATE-BINDING DOMAIN-CONTAINING PROTEIN"/>
    <property type="match status" value="1"/>
</dbReference>
<dbReference type="EMBL" id="HBIN01009976">
    <property type="protein sequence ID" value="CAE0437191.1"/>
    <property type="molecule type" value="Transcribed_RNA"/>
</dbReference>
<dbReference type="Gene3D" id="3.10.620.30">
    <property type="match status" value="1"/>
</dbReference>
<evidence type="ECO:0000259" key="2">
    <source>
        <dbReference type="SMART" id="SM00460"/>
    </source>
</evidence>
<dbReference type="PANTHER" id="PTHR35532">
    <property type="entry name" value="SIMILAR TO POLYHYDROXYALKANOATE DEPOLYMERASE"/>
    <property type="match status" value="1"/>
</dbReference>
<dbReference type="SMART" id="SM00460">
    <property type="entry name" value="TGc"/>
    <property type="match status" value="1"/>
</dbReference>
<proteinExistence type="predicted"/>
<name>A0A7S3LRB2_9STRA</name>
<evidence type="ECO:0000256" key="1">
    <source>
        <dbReference type="SAM" id="SignalP"/>
    </source>
</evidence>
<protein>
    <recommendedName>
        <fullName evidence="2">Transglutaminase-like domain-containing protein</fullName>
    </recommendedName>
</protein>
<feature type="chain" id="PRO_5031002353" description="Transglutaminase-like domain-containing protein" evidence="1">
    <location>
        <begin position="25"/>
        <end position="392"/>
    </location>
</feature>
<evidence type="ECO:0000313" key="3">
    <source>
        <dbReference type="EMBL" id="CAE0437191.1"/>
    </source>
</evidence>
<dbReference type="SUPFAM" id="SSF54001">
    <property type="entry name" value="Cysteine proteinases"/>
    <property type="match status" value="1"/>
</dbReference>
<dbReference type="AlphaFoldDB" id="A0A7S3LRB2"/>
<keyword evidence="1" id="KW-0732">Signal</keyword>
<sequence>MYIFRAIACVCMCLCTRLCSLGTAAIENEEAITTKVVYKDEVSVEAVVRYINENYGFVSVTSDENLKDSVSLKAARFFKDEHLQLPAKSLCGADDPVDCVYCSVRYLLKHMPESDVGRLSVEYIGENVGLALVARQCFPWASATNVPWNVFLNEVLPYASLAEPRDNWRYTLFRYMRKVVEASNIQTSIDAAIISNAKAWDIVSPRIRFAAAPPNKLNHYSPFEVMKTRNASCTGLSIFLTCALRSIGVPARVAGTPHWNSGLKACPHGDADPPCGNHNWVEVYAGKEWHFVNQAGTEGKLDVGWFFPGSTEHQIANSKNHSIFASSWADTASLAADARSSKFYKLNHEFTNFPMVWNWENNDIPGWDVTEWYHWKYNHNRSFSNSFGKWEF</sequence>
<reference evidence="3" key="1">
    <citation type="submission" date="2021-01" db="EMBL/GenBank/DDBJ databases">
        <authorList>
            <person name="Corre E."/>
            <person name="Pelletier E."/>
            <person name="Niang G."/>
            <person name="Scheremetjew M."/>
            <person name="Finn R."/>
            <person name="Kale V."/>
            <person name="Holt S."/>
            <person name="Cochrane G."/>
            <person name="Meng A."/>
            <person name="Brown T."/>
            <person name="Cohen L."/>
        </authorList>
    </citation>
    <scope>NUCLEOTIDE SEQUENCE</scope>
    <source>
        <strain evidence="3">GSBS06</strain>
    </source>
</reference>
<organism evidence="3">
    <name type="scientific">Aplanochytrium stocchinoi</name>
    <dbReference type="NCBI Taxonomy" id="215587"/>
    <lineage>
        <taxon>Eukaryota</taxon>
        <taxon>Sar</taxon>
        <taxon>Stramenopiles</taxon>
        <taxon>Bigyra</taxon>
        <taxon>Labyrinthulomycetes</taxon>
        <taxon>Thraustochytrida</taxon>
        <taxon>Thraustochytriidae</taxon>
        <taxon>Aplanochytrium</taxon>
    </lineage>
</organism>
<dbReference type="Pfam" id="PF01841">
    <property type="entry name" value="Transglut_core"/>
    <property type="match status" value="1"/>
</dbReference>
<gene>
    <name evidence="3" type="ORF">ASTO00021_LOCUS7432</name>
</gene>
<feature type="domain" description="Transglutaminase-like" evidence="2">
    <location>
        <begin position="225"/>
        <end position="296"/>
    </location>
</feature>
<accession>A0A7S3LRB2</accession>